<feature type="signal peptide" evidence="1">
    <location>
        <begin position="1"/>
        <end position="20"/>
    </location>
</feature>
<keyword evidence="3" id="KW-1185">Reference proteome</keyword>
<evidence type="ECO:0000256" key="1">
    <source>
        <dbReference type="SAM" id="SignalP"/>
    </source>
</evidence>
<keyword evidence="1" id="KW-0732">Signal</keyword>
<evidence type="ECO:0000313" key="2">
    <source>
        <dbReference type="EMBL" id="MDN3921698.1"/>
    </source>
</evidence>
<organism evidence="2 3">
    <name type="scientific">Roseateles violae</name>
    <dbReference type="NCBI Taxonomy" id="3058042"/>
    <lineage>
        <taxon>Bacteria</taxon>
        <taxon>Pseudomonadati</taxon>
        <taxon>Pseudomonadota</taxon>
        <taxon>Betaproteobacteria</taxon>
        <taxon>Burkholderiales</taxon>
        <taxon>Sphaerotilaceae</taxon>
        <taxon>Roseateles</taxon>
    </lineage>
</organism>
<gene>
    <name evidence="2" type="ORF">QWJ38_15500</name>
</gene>
<dbReference type="EMBL" id="JAUHHC010000004">
    <property type="protein sequence ID" value="MDN3921698.1"/>
    <property type="molecule type" value="Genomic_DNA"/>
</dbReference>
<reference evidence="2 3" key="1">
    <citation type="submission" date="2023-06" db="EMBL/GenBank/DDBJ databases">
        <title>Pelomonas sp. PFR6 16S ribosomal RNA gene Genome sequencing and assembly.</title>
        <authorList>
            <person name="Woo H."/>
        </authorList>
    </citation>
    <scope>NUCLEOTIDE SEQUENCE [LARGE SCALE GENOMIC DNA]</scope>
    <source>
        <strain evidence="2 3">PFR6</strain>
    </source>
</reference>
<evidence type="ECO:0000313" key="3">
    <source>
        <dbReference type="Proteomes" id="UP001228044"/>
    </source>
</evidence>
<proteinExistence type="predicted"/>
<sequence length="207" mass="22076">MHRYLAQFLLILAAGLSGCATVVDGANQSIAIETSSGGRQVSGARCLLVNEFGESRVVTPAMVSVSHGHGDLTIRCQKPGFEVAENVIRPGPNMKVLGNILLGGAIGFGLDVASGAVYTYPPLISVDLIEMAEVKAASVVQPVPAIPDDEIRTVELLRRTSCTPLARPSLLDKEQGVSQYLAYCQDGRTARTVCQQSECRFKTRDDS</sequence>
<protein>
    <recommendedName>
        <fullName evidence="4">PEGA domain-containing protein</fullName>
    </recommendedName>
</protein>
<evidence type="ECO:0008006" key="4">
    <source>
        <dbReference type="Google" id="ProtNLM"/>
    </source>
</evidence>
<comment type="caution">
    <text evidence="2">The sequence shown here is derived from an EMBL/GenBank/DDBJ whole genome shotgun (WGS) entry which is preliminary data.</text>
</comment>
<dbReference type="PROSITE" id="PS51257">
    <property type="entry name" value="PROKAR_LIPOPROTEIN"/>
    <property type="match status" value="1"/>
</dbReference>
<name>A0ABT8DUB3_9BURK</name>
<accession>A0ABT8DUB3</accession>
<dbReference type="RefSeq" id="WP_290360013.1">
    <property type="nucleotide sequence ID" value="NZ_JAUHHC010000004.1"/>
</dbReference>
<dbReference type="Proteomes" id="UP001228044">
    <property type="component" value="Unassembled WGS sequence"/>
</dbReference>
<feature type="chain" id="PRO_5047335134" description="PEGA domain-containing protein" evidence="1">
    <location>
        <begin position="21"/>
        <end position="207"/>
    </location>
</feature>